<dbReference type="Proteomes" id="UP001178508">
    <property type="component" value="Chromosome 18"/>
</dbReference>
<protein>
    <submittedName>
        <fullName evidence="1">Uncharacterized protein</fullName>
    </submittedName>
</protein>
<dbReference type="AlphaFoldDB" id="A0AAV1H0X4"/>
<organism evidence="1 2">
    <name type="scientific">Xyrichtys novacula</name>
    <name type="common">Pearly razorfish</name>
    <name type="synonym">Hemipteronotus novacula</name>
    <dbReference type="NCBI Taxonomy" id="13765"/>
    <lineage>
        <taxon>Eukaryota</taxon>
        <taxon>Metazoa</taxon>
        <taxon>Chordata</taxon>
        <taxon>Craniata</taxon>
        <taxon>Vertebrata</taxon>
        <taxon>Euteleostomi</taxon>
        <taxon>Actinopterygii</taxon>
        <taxon>Neopterygii</taxon>
        <taxon>Teleostei</taxon>
        <taxon>Neoteleostei</taxon>
        <taxon>Acanthomorphata</taxon>
        <taxon>Eupercaria</taxon>
        <taxon>Labriformes</taxon>
        <taxon>Labridae</taxon>
        <taxon>Xyrichtys</taxon>
    </lineage>
</organism>
<name>A0AAV1H0X4_XYRNO</name>
<sequence>MRAHEHAFTFGSSTSTFFQLHIVKCTGLGEEKVKAATATLRPERCKSADGHRPQ</sequence>
<reference evidence="1" key="1">
    <citation type="submission" date="2023-08" db="EMBL/GenBank/DDBJ databases">
        <authorList>
            <person name="Alioto T."/>
            <person name="Alioto T."/>
            <person name="Gomez Garrido J."/>
        </authorList>
    </citation>
    <scope>NUCLEOTIDE SEQUENCE</scope>
</reference>
<gene>
    <name evidence="1" type="ORF">XNOV1_A004507</name>
</gene>
<proteinExistence type="predicted"/>
<evidence type="ECO:0000313" key="2">
    <source>
        <dbReference type="Proteomes" id="UP001178508"/>
    </source>
</evidence>
<dbReference type="EMBL" id="OY660881">
    <property type="protein sequence ID" value="CAJ1079428.1"/>
    <property type="molecule type" value="Genomic_DNA"/>
</dbReference>
<accession>A0AAV1H0X4</accession>
<evidence type="ECO:0000313" key="1">
    <source>
        <dbReference type="EMBL" id="CAJ1079428.1"/>
    </source>
</evidence>
<keyword evidence="2" id="KW-1185">Reference proteome</keyword>